<name>A0ABU4NI91_9ACTN</name>
<feature type="region of interest" description="Disordered" evidence="1">
    <location>
        <begin position="53"/>
        <end position="80"/>
    </location>
</feature>
<proteinExistence type="predicted"/>
<keyword evidence="3" id="KW-1185">Reference proteome</keyword>
<comment type="caution">
    <text evidence="2">The sequence shown here is derived from an EMBL/GenBank/DDBJ whole genome shotgun (WGS) entry which is preliminary data.</text>
</comment>
<feature type="region of interest" description="Disordered" evidence="1">
    <location>
        <begin position="1"/>
        <end position="23"/>
    </location>
</feature>
<dbReference type="EMBL" id="JARAYU010000008">
    <property type="protein sequence ID" value="MDX3702856.1"/>
    <property type="molecule type" value="Genomic_DNA"/>
</dbReference>
<organism evidence="2 3">
    <name type="scientific">Streptomyces europaeiscabiei</name>
    <dbReference type="NCBI Taxonomy" id="146819"/>
    <lineage>
        <taxon>Bacteria</taxon>
        <taxon>Bacillati</taxon>
        <taxon>Actinomycetota</taxon>
        <taxon>Actinomycetes</taxon>
        <taxon>Kitasatosporales</taxon>
        <taxon>Streptomycetaceae</taxon>
        <taxon>Streptomyces</taxon>
    </lineage>
</organism>
<sequence>MDWRHTRVEVLKTEALTPPEQGPNRALTGGLWYSPYDDRHLDGARSLGVSHLVRSPKSSTAAERNDHRHPRHVSTAVVPS</sequence>
<evidence type="ECO:0000256" key="1">
    <source>
        <dbReference type="SAM" id="MobiDB-lite"/>
    </source>
</evidence>
<feature type="compositionally biased region" description="Basic and acidic residues" evidence="1">
    <location>
        <begin position="1"/>
        <end position="12"/>
    </location>
</feature>
<dbReference type="RefSeq" id="WP_319052909.1">
    <property type="nucleotide sequence ID" value="NZ_JARAUR010000013.1"/>
</dbReference>
<accession>A0ABU4NI91</accession>
<dbReference type="Proteomes" id="UP001271274">
    <property type="component" value="Unassembled WGS sequence"/>
</dbReference>
<evidence type="ECO:0000313" key="2">
    <source>
        <dbReference type="EMBL" id="MDX3702856.1"/>
    </source>
</evidence>
<gene>
    <name evidence="2" type="ORF">PV662_24395</name>
</gene>
<protein>
    <submittedName>
        <fullName evidence="2">Uncharacterized protein</fullName>
    </submittedName>
</protein>
<evidence type="ECO:0000313" key="3">
    <source>
        <dbReference type="Proteomes" id="UP001271274"/>
    </source>
</evidence>
<reference evidence="2 3" key="1">
    <citation type="journal article" date="2023" name="Microb. Genom.">
        <title>Mesoterricola silvestris gen. nov., sp. nov., Mesoterricola sediminis sp. nov., Geothrix oryzae sp. nov., Geothrix edaphica sp. nov., Geothrix rubra sp. nov., and Geothrix limicola sp. nov., six novel members of Acidobacteriota isolated from soils.</title>
        <authorList>
            <person name="Weisberg A.J."/>
            <person name="Pearce E."/>
            <person name="Kramer C.G."/>
            <person name="Chang J.H."/>
            <person name="Clarke C.R."/>
        </authorList>
    </citation>
    <scope>NUCLEOTIDE SEQUENCE [LARGE SCALE GENOMIC DNA]</scope>
    <source>
        <strain evidence="2 3">ID09-01A</strain>
    </source>
</reference>